<feature type="compositionally biased region" description="Basic and acidic residues" evidence="1">
    <location>
        <begin position="180"/>
        <end position="194"/>
    </location>
</feature>
<dbReference type="AlphaFoldDB" id="A0A2A6CRD7"/>
<feature type="compositionally biased region" description="Polar residues" evidence="1">
    <location>
        <begin position="370"/>
        <end position="388"/>
    </location>
</feature>
<proteinExistence type="predicted"/>
<feature type="compositionally biased region" description="Low complexity" evidence="1">
    <location>
        <begin position="389"/>
        <end position="407"/>
    </location>
</feature>
<dbReference type="EnsemblMetazoa" id="PPA37869.1">
    <property type="protein sequence ID" value="PPA37869.1"/>
    <property type="gene ID" value="WBGene00276238"/>
</dbReference>
<sequence length="434" mass="49066">MSSPPRPFCLSPTPSLSPIRFGSPRCPSPYSRPNSELDRTQRELFLDSRPSSPTDTVLNDTVFNNTVPGESTVPSTPQDRNDTLFGDGVTVPNTPENFNVSWDENAESTTPLATIINTPKRFIKASSMTSSSSSSSSSSPTIVKRRRLNFPDAAVTGEDSDSRDANDEKDSDSSSQGFASDDKEADSSPRANEEVIIRPLSKEELFFTVRRSKNFTYFLAPFATVPLLVKIKYPPREDQISTLLSHGFEYARNLNDKQRFRNISFRYELSCSIDRRRQLIRMALGRLERLIEDTQGDDNHLTLSVQRRENVRLKTLRRELIDEERDYDSHTSFESESDTRAEVSTSDQSDRCEEETLFNSIRKKPKHAENTPNRPQKNTVNKKATASNKSTVPQKVTVSKTTPVTKKSAQKKKSFSWTNISQFVKSPLSMLNRK</sequence>
<feature type="region of interest" description="Disordered" evidence="1">
    <location>
        <begin position="126"/>
        <end position="194"/>
    </location>
</feature>
<feature type="compositionally biased region" description="Low complexity" evidence="1">
    <location>
        <begin position="126"/>
        <end position="139"/>
    </location>
</feature>
<gene>
    <name evidence="2" type="primary">WBGene00276238</name>
</gene>
<protein>
    <submittedName>
        <fullName evidence="2">Uncharacterized protein</fullName>
    </submittedName>
</protein>
<feature type="region of interest" description="Disordered" evidence="1">
    <location>
        <begin position="325"/>
        <end position="412"/>
    </location>
</feature>
<organism evidence="2 3">
    <name type="scientific">Pristionchus pacificus</name>
    <name type="common">Parasitic nematode worm</name>
    <dbReference type="NCBI Taxonomy" id="54126"/>
    <lineage>
        <taxon>Eukaryota</taxon>
        <taxon>Metazoa</taxon>
        <taxon>Ecdysozoa</taxon>
        <taxon>Nematoda</taxon>
        <taxon>Chromadorea</taxon>
        <taxon>Rhabditida</taxon>
        <taxon>Rhabditina</taxon>
        <taxon>Diplogasteromorpha</taxon>
        <taxon>Diplogasteroidea</taxon>
        <taxon>Neodiplogasteridae</taxon>
        <taxon>Pristionchus</taxon>
    </lineage>
</organism>
<dbReference type="Proteomes" id="UP000005239">
    <property type="component" value="Unassembled WGS sequence"/>
</dbReference>
<reference evidence="3" key="1">
    <citation type="journal article" date="2008" name="Nat. Genet.">
        <title>The Pristionchus pacificus genome provides a unique perspective on nematode lifestyle and parasitism.</title>
        <authorList>
            <person name="Dieterich C."/>
            <person name="Clifton S.W."/>
            <person name="Schuster L.N."/>
            <person name="Chinwalla A."/>
            <person name="Delehaunty K."/>
            <person name="Dinkelacker I."/>
            <person name="Fulton L."/>
            <person name="Fulton R."/>
            <person name="Godfrey J."/>
            <person name="Minx P."/>
            <person name="Mitreva M."/>
            <person name="Roeseler W."/>
            <person name="Tian H."/>
            <person name="Witte H."/>
            <person name="Yang S.P."/>
            <person name="Wilson R.K."/>
            <person name="Sommer R.J."/>
        </authorList>
    </citation>
    <scope>NUCLEOTIDE SEQUENCE [LARGE SCALE GENOMIC DNA]</scope>
    <source>
        <strain evidence="3">PS312</strain>
    </source>
</reference>
<feature type="compositionally biased region" description="Basic and acidic residues" evidence="1">
    <location>
        <begin position="35"/>
        <end position="46"/>
    </location>
</feature>
<feature type="region of interest" description="Disordered" evidence="1">
    <location>
        <begin position="1"/>
        <end position="92"/>
    </location>
</feature>
<evidence type="ECO:0000256" key="1">
    <source>
        <dbReference type="SAM" id="MobiDB-lite"/>
    </source>
</evidence>
<feature type="compositionally biased region" description="Basic and acidic residues" evidence="1">
    <location>
        <begin position="160"/>
        <end position="172"/>
    </location>
</feature>
<feature type="compositionally biased region" description="Polar residues" evidence="1">
    <location>
        <begin position="49"/>
        <end position="78"/>
    </location>
</feature>
<feature type="compositionally biased region" description="Basic and acidic residues" evidence="1">
    <location>
        <begin position="327"/>
        <end position="341"/>
    </location>
</feature>
<evidence type="ECO:0000313" key="2">
    <source>
        <dbReference type="EnsemblMetazoa" id="PPA37869.1"/>
    </source>
</evidence>
<accession>A0A8R1USI3</accession>
<evidence type="ECO:0000313" key="3">
    <source>
        <dbReference type="Proteomes" id="UP000005239"/>
    </source>
</evidence>
<keyword evidence="3" id="KW-1185">Reference proteome</keyword>
<name>A0A2A6CRD7_PRIPA</name>
<reference evidence="2" key="2">
    <citation type="submission" date="2022-06" db="UniProtKB">
        <authorList>
            <consortium name="EnsemblMetazoa"/>
        </authorList>
    </citation>
    <scope>IDENTIFICATION</scope>
    <source>
        <strain evidence="2">PS312</strain>
    </source>
</reference>
<accession>A0A2A6CRD7</accession>